<feature type="region of interest" description="Disordered" evidence="1">
    <location>
        <begin position="249"/>
        <end position="300"/>
    </location>
</feature>
<keyword evidence="3" id="KW-1185">Reference proteome</keyword>
<dbReference type="EnsemblMetazoa" id="ACUA000102-RA">
    <property type="protein sequence ID" value="ACUA000102-PA"/>
    <property type="gene ID" value="ACUA000102"/>
</dbReference>
<proteinExistence type="predicted"/>
<evidence type="ECO:0000313" key="3">
    <source>
        <dbReference type="Proteomes" id="UP000075883"/>
    </source>
</evidence>
<protein>
    <recommendedName>
        <fullName evidence="4">Short neuropeptide F</fullName>
    </recommendedName>
</protein>
<name>A0A182LRF5_9DIPT</name>
<evidence type="ECO:0000256" key="1">
    <source>
        <dbReference type="SAM" id="MobiDB-lite"/>
    </source>
</evidence>
<dbReference type="STRING" id="139723.A0A182LRF5"/>
<reference evidence="2" key="2">
    <citation type="submission" date="2020-05" db="UniProtKB">
        <authorList>
            <consortium name="EnsemblMetazoa"/>
        </authorList>
    </citation>
    <scope>IDENTIFICATION</scope>
    <source>
        <strain evidence="2">A-37</strain>
    </source>
</reference>
<reference evidence="3" key="1">
    <citation type="submission" date="2013-09" db="EMBL/GenBank/DDBJ databases">
        <title>The Genome Sequence of Anopheles culicifacies species A.</title>
        <authorList>
            <consortium name="The Broad Institute Genomics Platform"/>
            <person name="Neafsey D.E."/>
            <person name="Besansky N."/>
            <person name="Howell P."/>
            <person name="Walton C."/>
            <person name="Young S.K."/>
            <person name="Zeng Q."/>
            <person name="Gargeya S."/>
            <person name="Fitzgerald M."/>
            <person name="Haas B."/>
            <person name="Abouelleil A."/>
            <person name="Allen A.W."/>
            <person name="Alvarado L."/>
            <person name="Arachchi H.M."/>
            <person name="Berlin A.M."/>
            <person name="Chapman S.B."/>
            <person name="Gainer-Dewar J."/>
            <person name="Goldberg J."/>
            <person name="Griggs A."/>
            <person name="Gujja S."/>
            <person name="Hansen M."/>
            <person name="Howarth C."/>
            <person name="Imamovic A."/>
            <person name="Ireland A."/>
            <person name="Larimer J."/>
            <person name="McCowan C."/>
            <person name="Murphy C."/>
            <person name="Pearson M."/>
            <person name="Poon T.W."/>
            <person name="Priest M."/>
            <person name="Roberts A."/>
            <person name="Saif S."/>
            <person name="Shea T."/>
            <person name="Sisk P."/>
            <person name="Sykes S."/>
            <person name="Wortman J."/>
            <person name="Nusbaum C."/>
            <person name="Birren B."/>
        </authorList>
    </citation>
    <scope>NUCLEOTIDE SEQUENCE [LARGE SCALE GENOMIC DNA]</scope>
    <source>
        <strain evidence="3">A-37</strain>
    </source>
</reference>
<sequence>MESHDTRERFDAAYTANDNASNQTIASNDRHQPVYHTMYRINLTTFTLLLALTVGSLMSEPLHPSDGAIKDLYDYLLQREYAAPVSYADHQIKRKAVRSPSLRLRFGRRSDPSVPLRPEVITIVLTNGHLVSLFSIFSTSTGIPVHTQEDELIDQKAIRAPQLRLRFGRNDPLWTSFNENALLEENFEKRAPSQRLRWGRSNLFGNLVNQFQPDDVMQQKAIRAPQLRLRFGRTDPSWAMYNEHQLAPGQQSQLVNDASEKRAPTQRLRWGRSDPALSKDSTEDKTLEPEESEGNNVDDK</sequence>
<evidence type="ECO:0008006" key="4">
    <source>
        <dbReference type="Google" id="ProtNLM"/>
    </source>
</evidence>
<evidence type="ECO:0000313" key="2">
    <source>
        <dbReference type="EnsemblMetazoa" id="ACUA000102-PA"/>
    </source>
</evidence>
<dbReference type="EMBL" id="AXCM01000229">
    <property type="status" value="NOT_ANNOTATED_CDS"/>
    <property type="molecule type" value="Genomic_DNA"/>
</dbReference>
<organism evidence="2 3">
    <name type="scientific">Anopheles culicifacies</name>
    <dbReference type="NCBI Taxonomy" id="139723"/>
    <lineage>
        <taxon>Eukaryota</taxon>
        <taxon>Metazoa</taxon>
        <taxon>Ecdysozoa</taxon>
        <taxon>Arthropoda</taxon>
        <taxon>Hexapoda</taxon>
        <taxon>Insecta</taxon>
        <taxon>Pterygota</taxon>
        <taxon>Neoptera</taxon>
        <taxon>Endopterygota</taxon>
        <taxon>Diptera</taxon>
        <taxon>Nematocera</taxon>
        <taxon>Culicoidea</taxon>
        <taxon>Culicidae</taxon>
        <taxon>Anophelinae</taxon>
        <taxon>Anopheles</taxon>
        <taxon>culicifacies species complex</taxon>
    </lineage>
</organism>
<accession>A0A182LRF5</accession>
<dbReference type="Proteomes" id="UP000075883">
    <property type="component" value="Unassembled WGS sequence"/>
</dbReference>
<dbReference type="VEuPathDB" id="VectorBase:ACUA000102"/>
<dbReference type="AlphaFoldDB" id="A0A182LRF5"/>